<dbReference type="SUPFAM" id="SSF54106">
    <property type="entry name" value="LysM domain"/>
    <property type="match status" value="1"/>
</dbReference>
<organism evidence="3 4">
    <name type="scientific">Actinomyces bovis</name>
    <dbReference type="NCBI Taxonomy" id="1658"/>
    <lineage>
        <taxon>Bacteria</taxon>
        <taxon>Bacillati</taxon>
        <taxon>Actinomycetota</taxon>
        <taxon>Actinomycetes</taxon>
        <taxon>Actinomycetales</taxon>
        <taxon>Actinomycetaceae</taxon>
        <taxon>Actinomyces</taxon>
    </lineage>
</organism>
<dbReference type="CDD" id="cd00118">
    <property type="entry name" value="LysM"/>
    <property type="match status" value="1"/>
</dbReference>
<dbReference type="Gene3D" id="3.10.350.10">
    <property type="entry name" value="LysM domain"/>
    <property type="match status" value="1"/>
</dbReference>
<feature type="transmembrane region" description="Helical" evidence="1">
    <location>
        <begin position="126"/>
        <end position="154"/>
    </location>
</feature>
<keyword evidence="4" id="KW-1185">Reference proteome</keyword>
<dbReference type="Pfam" id="PF01476">
    <property type="entry name" value="LysM"/>
    <property type="match status" value="1"/>
</dbReference>
<keyword evidence="1" id="KW-0472">Membrane</keyword>
<dbReference type="EMBL" id="UAPQ01000008">
    <property type="protein sequence ID" value="SPT53914.1"/>
    <property type="molecule type" value="Genomic_DNA"/>
</dbReference>
<keyword evidence="1" id="KW-0812">Transmembrane</keyword>
<accession>A0ABY1VP58</accession>
<dbReference type="SMART" id="SM00257">
    <property type="entry name" value="LysM"/>
    <property type="match status" value="1"/>
</dbReference>
<gene>
    <name evidence="3" type="ORF">NCTC11535_01606</name>
</gene>
<evidence type="ECO:0000256" key="1">
    <source>
        <dbReference type="SAM" id="Phobius"/>
    </source>
</evidence>
<reference evidence="3 4" key="1">
    <citation type="submission" date="2018-06" db="EMBL/GenBank/DDBJ databases">
        <authorList>
            <consortium name="Pathogen Informatics"/>
            <person name="Doyle S."/>
        </authorList>
    </citation>
    <scope>NUCLEOTIDE SEQUENCE [LARGE SCALE GENOMIC DNA]</scope>
    <source>
        <strain evidence="3 4">NCTC11535</strain>
    </source>
</reference>
<comment type="caution">
    <text evidence="3">The sequence shown here is derived from an EMBL/GenBank/DDBJ whole genome shotgun (WGS) entry which is preliminary data.</text>
</comment>
<evidence type="ECO:0000259" key="2">
    <source>
        <dbReference type="PROSITE" id="PS51782"/>
    </source>
</evidence>
<feature type="domain" description="LysM" evidence="2">
    <location>
        <begin position="161"/>
        <end position="209"/>
    </location>
</feature>
<name>A0ABY1VP58_9ACTO</name>
<protein>
    <submittedName>
        <fullName evidence="3">LysM domain</fullName>
    </submittedName>
</protein>
<dbReference type="Proteomes" id="UP000250006">
    <property type="component" value="Unassembled WGS sequence"/>
</dbReference>
<evidence type="ECO:0000313" key="4">
    <source>
        <dbReference type="Proteomes" id="UP000250006"/>
    </source>
</evidence>
<dbReference type="InterPro" id="IPR018392">
    <property type="entry name" value="LysM"/>
</dbReference>
<dbReference type="PROSITE" id="PS51782">
    <property type="entry name" value="LYSM"/>
    <property type="match status" value="1"/>
</dbReference>
<proteinExistence type="predicted"/>
<dbReference type="RefSeq" id="WP_170166878.1">
    <property type="nucleotide sequence ID" value="NZ_UAPQ01000008.1"/>
</dbReference>
<keyword evidence="1" id="KW-1133">Transmembrane helix</keyword>
<dbReference type="InterPro" id="IPR036779">
    <property type="entry name" value="LysM_dom_sf"/>
</dbReference>
<sequence length="212" mass="21588">MSAMVIPVQASREEAAASVAAAPIRAKRVRPSHLRLVTPDFVPESAPRPALVSATVSLPAALKPAVPAARRVRAEQNLIAAAKVPQRPAREVKARVGVASKQGDAVAAVPAQEVSKLGFLAALPGWLRVLVAGALVTVAIVATACAGAITAAIIAEPVQTTTAVVQSGQSLWDVAAATGAADVPEAVAQIRELNGLRDSVLQPGQRLLVPVG</sequence>
<evidence type="ECO:0000313" key="3">
    <source>
        <dbReference type="EMBL" id="SPT53914.1"/>
    </source>
</evidence>